<dbReference type="FunFam" id="2.60.120.480:FF:000002">
    <property type="entry name" value="Probable ureidoglycolate hydrolase"/>
    <property type="match status" value="1"/>
</dbReference>
<proteinExistence type="predicted"/>
<dbReference type="PANTHER" id="PTHR21221:SF1">
    <property type="entry name" value="UREIDOGLYCOLATE LYASE"/>
    <property type="match status" value="1"/>
</dbReference>
<dbReference type="CDD" id="cd20298">
    <property type="entry name" value="cupin_UAH"/>
    <property type="match status" value="1"/>
</dbReference>
<dbReference type="AlphaFoldDB" id="A0A3D8QEB6"/>
<organism evidence="5 6">
    <name type="scientific">Coleophoma crateriformis</name>
    <dbReference type="NCBI Taxonomy" id="565419"/>
    <lineage>
        <taxon>Eukaryota</taxon>
        <taxon>Fungi</taxon>
        <taxon>Dikarya</taxon>
        <taxon>Ascomycota</taxon>
        <taxon>Pezizomycotina</taxon>
        <taxon>Leotiomycetes</taxon>
        <taxon>Helotiales</taxon>
        <taxon>Dermateaceae</taxon>
        <taxon>Coleophoma</taxon>
    </lineage>
</organism>
<evidence type="ECO:0000313" key="6">
    <source>
        <dbReference type="Proteomes" id="UP000256328"/>
    </source>
</evidence>
<dbReference type="GO" id="GO:0006144">
    <property type="term" value="P:purine nucleobase metabolic process"/>
    <property type="evidence" value="ECO:0007669"/>
    <property type="project" value="UniProtKB-KW"/>
</dbReference>
<dbReference type="Gene3D" id="2.60.120.480">
    <property type="entry name" value="Ureidoglycolate hydrolase"/>
    <property type="match status" value="1"/>
</dbReference>
<evidence type="ECO:0000256" key="4">
    <source>
        <dbReference type="ARBA" id="ARBA00047684"/>
    </source>
</evidence>
<keyword evidence="5" id="KW-0378">Hydrolase</keyword>
<dbReference type="GO" id="GO:0000256">
    <property type="term" value="P:allantoin catabolic process"/>
    <property type="evidence" value="ECO:0007669"/>
    <property type="project" value="InterPro"/>
</dbReference>
<dbReference type="InterPro" id="IPR047233">
    <property type="entry name" value="UAH_cupin"/>
</dbReference>
<keyword evidence="6" id="KW-1185">Reference proteome</keyword>
<dbReference type="PANTHER" id="PTHR21221">
    <property type="entry name" value="UREIDOGLYCOLATE HYDROLASE"/>
    <property type="match status" value="1"/>
</dbReference>
<dbReference type="InterPro" id="IPR011051">
    <property type="entry name" value="RmlC_Cupin_sf"/>
</dbReference>
<dbReference type="GO" id="GO:0004848">
    <property type="term" value="F:ureidoglycolate hydrolase activity"/>
    <property type="evidence" value="ECO:0007669"/>
    <property type="project" value="InterPro"/>
</dbReference>
<sequence>MPVEIEAPPRISILKTRPLCQDEFSSFGTVIENPAPSLVPSSQITDLPPNAVQANQGSALKYLNVTHMVDLYTLAPSQQAAKPVMNMFVCAPRSLLPSVNGEVDGHFEVKILERHPYTTQTFIPLGLSPLEYGEASYLVVVAPSLAASTADERLPVPEATSEFSNLPGRGLPDLSRLQAFIANGSQAVTYGAGTWHAPMVAIGRKPIAFVVVQAANGVALEDCQEAEWKSKEDARLLVAVPKLKVSSKLHPKL</sequence>
<accession>A0A3D8QEB6</accession>
<dbReference type="SUPFAM" id="SSF51182">
    <property type="entry name" value="RmlC-like cupins"/>
    <property type="match status" value="1"/>
</dbReference>
<evidence type="ECO:0000313" key="5">
    <source>
        <dbReference type="EMBL" id="RDW59978.1"/>
    </source>
</evidence>
<dbReference type="EMBL" id="PDLN01000019">
    <property type="protein sequence ID" value="RDW59978.1"/>
    <property type="molecule type" value="Genomic_DNA"/>
</dbReference>
<dbReference type="InterPro" id="IPR024060">
    <property type="entry name" value="Ureidoglycolate_lyase_dom_sf"/>
</dbReference>
<evidence type="ECO:0000256" key="3">
    <source>
        <dbReference type="ARBA" id="ARBA00023239"/>
    </source>
</evidence>
<gene>
    <name evidence="5" type="ORF">BP5796_11584</name>
</gene>
<evidence type="ECO:0000256" key="1">
    <source>
        <dbReference type="ARBA" id="ARBA00011738"/>
    </source>
</evidence>
<dbReference type="GO" id="GO:0050385">
    <property type="term" value="F:ureidoglycolate lyase activity"/>
    <property type="evidence" value="ECO:0007669"/>
    <property type="project" value="UniProtKB-EC"/>
</dbReference>
<reference evidence="5 6" key="1">
    <citation type="journal article" date="2018" name="IMA Fungus">
        <title>IMA Genome-F 9: Draft genome sequence of Annulohypoxylon stygium, Aspergillus mulundensis, Berkeleyomyces basicola (syn. Thielaviopsis basicola), Ceratocystis smalleyi, two Cercospora beticola strains, Coleophoma cylindrospora, Fusarium fracticaudum, Phialophora cf. hyalina, and Morchella septimelata.</title>
        <authorList>
            <person name="Wingfield B.D."/>
            <person name="Bills G.F."/>
            <person name="Dong Y."/>
            <person name="Huang W."/>
            <person name="Nel W.J."/>
            <person name="Swalarsk-Parry B.S."/>
            <person name="Vaghefi N."/>
            <person name="Wilken P.M."/>
            <person name="An Z."/>
            <person name="de Beer Z.W."/>
            <person name="De Vos L."/>
            <person name="Chen L."/>
            <person name="Duong T.A."/>
            <person name="Gao Y."/>
            <person name="Hammerbacher A."/>
            <person name="Kikkert J.R."/>
            <person name="Li Y."/>
            <person name="Li H."/>
            <person name="Li K."/>
            <person name="Li Q."/>
            <person name="Liu X."/>
            <person name="Ma X."/>
            <person name="Naidoo K."/>
            <person name="Pethybridge S.J."/>
            <person name="Sun J."/>
            <person name="Steenkamp E.T."/>
            <person name="van der Nest M.A."/>
            <person name="van Wyk S."/>
            <person name="Wingfield M.J."/>
            <person name="Xiong C."/>
            <person name="Yue Q."/>
            <person name="Zhang X."/>
        </authorList>
    </citation>
    <scope>NUCLEOTIDE SEQUENCE [LARGE SCALE GENOMIC DNA]</scope>
    <source>
        <strain evidence="5 6">BP5796</strain>
    </source>
</reference>
<comment type="catalytic activity">
    <reaction evidence="4">
        <text>(S)-ureidoglycolate = urea + glyoxylate</text>
        <dbReference type="Rhea" id="RHEA:11304"/>
        <dbReference type="ChEBI" id="CHEBI:16199"/>
        <dbReference type="ChEBI" id="CHEBI:36655"/>
        <dbReference type="ChEBI" id="CHEBI:57296"/>
        <dbReference type="EC" id="4.3.2.3"/>
    </reaction>
</comment>
<name>A0A3D8QEB6_9HELO</name>
<keyword evidence="3" id="KW-0456">Lyase</keyword>
<dbReference type="Pfam" id="PF04115">
    <property type="entry name" value="Ureidogly_lyase"/>
    <property type="match status" value="1"/>
</dbReference>
<protein>
    <submittedName>
        <fullName evidence="5">Ureidoglycolate hydrolase-like protein</fullName>
    </submittedName>
</protein>
<dbReference type="Proteomes" id="UP000256328">
    <property type="component" value="Unassembled WGS sequence"/>
</dbReference>
<dbReference type="OrthoDB" id="10266039at2759"/>
<dbReference type="InterPro" id="IPR007247">
    <property type="entry name" value="Ureidogly_lyase"/>
</dbReference>
<evidence type="ECO:0000256" key="2">
    <source>
        <dbReference type="ARBA" id="ARBA00022631"/>
    </source>
</evidence>
<comment type="caution">
    <text evidence="5">The sequence shown here is derived from an EMBL/GenBank/DDBJ whole genome shotgun (WGS) entry which is preliminary data.</text>
</comment>
<keyword evidence="2" id="KW-0659">Purine metabolism</keyword>
<comment type="subunit">
    <text evidence="1">Homodimer.</text>
</comment>